<gene>
    <name evidence="9" type="ORF">DY78_GL001130</name>
</gene>
<keyword evidence="5 7" id="KW-1133">Transmembrane helix</keyword>
<reference evidence="9 10" key="1">
    <citation type="journal article" date="2015" name="Genome Announc.">
        <title>Expanding the biotechnology potential of lactobacilli through comparative genomics of 213 strains and associated genera.</title>
        <authorList>
            <person name="Sun Z."/>
            <person name="Harris H.M."/>
            <person name="McCann A."/>
            <person name="Guo C."/>
            <person name="Argimon S."/>
            <person name="Zhang W."/>
            <person name="Yang X."/>
            <person name="Jeffery I.B."/>
            <person name="Cooney J.C."/>
            <person name="Kagawa T.F."/>
            <person name="Liu W."/>
            <person name="Song Y."/>
            <person name="Salvetti E."/>
            <person name="Wrobel A."/>
            <person name="Rasinkangas P."/>
            <person name="Parkhill J."/>
            <person name="Rea M.C."/>
            <person name="O'Sullivan O."/>
            <person name="Ritari J."/>
            <person name="Douillard F.P."/>
            <person name="Paul Ross R."/>
            <person name="Yang R."/>
            <person name="Briner A.E."/>
            <person name="Felis G.E."/>
            <person name="de Vos W.M."/>
            <person name="Barrangou R."/>
            <person name="Klaenhammer T.R."/>
            <person name="Caufield P.W."/>
            <person name="Cui Y."/>
            <person name="Zhang H."/>
            <person name="O'Toole P.W."/>
        </authorList>
    </citation>
    <scope>NUCLEOTIDE SEQUENCE [LARGE SCALE GENOMIC DNA]</scope>
    <source>
        <strain evidence="9 10">DSM 21115</strain>
    </source>
</reference>
<dbReference type="AlphaFoldDB" id="A0A0R2NPM9"/>
<proteinExistence type="inferred from homology"/>
<dbReference type="PRINTS" id="PR00812">
    <property type="entry name" value="BCTERIALGSPF"/>
</dbReference>
<comment type="caution">
    <text evidence="9">The sequence shown here is derived from an EMBL/GenBank/DDBJ whole genome shotgun (WGS) entry which is preliminary data.</text>
</comment>
<keyword evidence="4 7" id="KW-0812">Transmembrane</keyword>
<dbReference type="EMBL" id="AYGX02000143">
    <property type="protein sequence ID" value="KRO25827.1"/>
    <property type="molecule type" value="Genomic_DNA"/>
</dbReference>
<feature type="transmembrane region" description="Helical" evidence="7">
    <location>
        <begin position="145"/>
        <end position="165"/>
    </location>
</feature>
<feature type="transmembrane region" description="Helical" evidence="7">
    <location>
        <begin position="103"/>
        <end position="125"/>
    </location>
</feature>
<evidence type="ECO:0000313" key="10">
    <source>
        <dbReference type="Proteomes" id="UP000050920"/>
    </source>
</evidence>
<keyword evidence="6 7" id="KW-0472">Membrane</keyword>
<dbReference type="InterPro" id="IPR018076">
    <property type="entry name" value="T2SS_GspF_dom"/>
</dbReference>
<evidence type="ECO:0000256" key="1">
    <source>
        <dbReference type="ARBA" id="ARBA00004651"/>
    </source>
</evidence>
<sequence>MSVKHQAVLFETVADLLENGFSMQAALRFVVDIHGHDFQVLTPVLQQLAAGESLASALQAYIAVDLYYQLLIAEQHGALTATLIQAGHLMRTRTTQQQQIRRLLQYPILLLVVLFSTVGVVRTMIMPNFAAINPTPATGLTSWQWLLIGVGGVIGSCLLVGAAYLSRLPIRRRYARLARLPLIGPLVKAYCGYYLTMNAGMLLAGGLGLRGICEVSTHFKSQSLLQQQGAWIEHGLLAGQSLPDLIAADRLLPDELILLIGKANPAEQLSQELLYFANVQYQKLVRQLNRLISWIQPTMFLIIAGVILVTYMNILLPMYHSMGEILK</sequence>
<evidence type="ECO:0000256" key="6">
    <source>
        <dbReference type="ARBA" id="ARBA00023136"/>
    </source>
</evidence>
<feature type="domain" description="Type II secretion system protein GspF" evidence="8">
    <location>
        <begin position="11"/>
        <end position="127"/>
    </location>
</feature>
<feature type="domain" description="Type II secretion system protein GspF" evidence="8">
    <location>
        <begin position="200"/>
        <end position="317"/>
    </location>
</feature>
<name>A0A0R2NPM9_9LACO</name>
<evidence type="ECO:0000256" key="4">
    <source>
        <dbReference type="ARBA" id="ARBA00022692"/>
    </source>
</evidence>
<accession>A0A0R2NPM9</accession>
<evidence type="ECO:0000256" key="3">
    <source>
        <dbReference type="ARBA" id="ARBA00022475"/>
    </source>
</evidence>
<feature type="transmembrane region" description="Helical" evidence="7">
    <location>
        <begin position="294"/>
        <end position="316"/>
    </location>
</feature>
<evidence type="ECO:0000313" key="9">
    <source>
        <dbReference type="EMBL" id="KRO25827.1"/>
    </source>
</evidence>
<keyword evidence="3" id="KW-1003">Cell membrane</keyword>
<evidence type="ECO:0000256" key="5">
    <source>
        <dbReference type="ARBA" id="ARBA00022989"/>
    </source>
</evidence>
<evidence type="ECO:0000256" key="7">
    <source>
        <dbReference type="SAM" id="Phobius"/>
    </source>
</evidence>
<dbReference type="GO" id="GO:0005886">
    <property type="term" value="C:plasma membrane"/>
    <property type="evidence" value="ECO:0007669"/>
    <property type="project" value="UniProtKB-SubCell"/>
</dbReference>
<keyword evidence="10" id="KW-1185">Reference proteome</keyword>
<dbReference type="InterPro" id="IPR003004">
    <property type="entry name" value="GspF/PilC"/>
</dbReference>
<evidence type="ECO:0000256" key="2">
    <source>
        <dbReference type="ARBA" id="ARBA00005745"/>
    </source>
</evidence>
<dbReference type="Pfam" id="PF00482">
    <property type="entry name" value="T2SSF"/>
    <property type="match status" value="2"/>
</dbReference>
<comment type="similarity">
    <text evidence="2">Belongs to the GSP F family.</text>
</comment>
<comment type="subcellular location">
    <subcellularLocation>
        <location evidence="1">Cell membrane</location>
        <topology evidence="1">Multi-pass membrane protein</topology>
    </subcellularLocation>
</comment>
<dbReference type="Proteomes" id="UP000050920">
    <property type="component" value="Unassembled WGS sequence"/>
</dbReference>
<evidence type="ECO:0000259" key="8">
    <source>
        <dbReference type="Pfam" id="PF00482"/>
    </source>
</evidence>
<dbReference type="PANTHER" id="PTHR30012:SF0">
    <property type="entry name" value="TYPE II SECRETION SYSTEM PROTEIN F-RELATED"/>
    <property type="match status" value="1"/>
</dbReference>
<dbReference type="PANTHER" id="PTHR30012">
    <property type="entry name" value="GENERAL SECRETION PATHWAY PROTEIN"/>
    <property type="match status" value="1"/>
</dbReference>
<dbReference type="Gene3D" id="1.20.81.30">
    <property type="entry name" value="Type II secretion system (T2SS), domain F"/>
    <property type="match status" value="1"/>
</dbReference>
<protein>
    <submittedName>
        <fullName evidence="9">Competence protein ComG</fullName>
    </submittedName>
</protein>
<dbReference type="InterPro" id="IPR042094">
    <property type="entry name" value="T2SS_GspF_sf"/>
</dbReference>
<organism evidence="9 10">
    <name type="scientific">Lactiplantibacillus fabifermentans DSM 21115</name>
    <dbReference type="NCBI Taxonomy" id="1413187"/>
    <lineage>
        <taxon>Bacteria</taxon>
        <taxon>Bacillati</taxon>
        <taxon>Bacillota</taxon>
        <taxon>Bacilli</taxon>
        <taxon>Lactobacillales</taxon>
        <taxon>Lactobacillaceae</taxon>
        <taxon>Lactiplantibacillus</taxon>
    </lineage>
</organism>